<reference evidence="1" key="1">
    <citation type="journal article" date="2021" name="Proc. Natl. Acad. Sci. U.S.A.">
        <title>Three genomes in the algal genus Volvox reveal the fate of a haploid sex-determining region after a transition to homothallism.</title>
        <authorList>
            <person name="Yamamoto K."/>
            <person name="Hamaji T."/>
            <person name="Kawai-Toyooka H."/>
            <person name="Matsuzaki R."/>
            <person name="Takahashi F."/>
            <person name="Nishimura Y."/>
            <person name="Kawachi M."/>
            <person name="Noguchi H."/>
            <person name="Minakuchi Y."/>
            <person name="Umen J.G."/>
            <person name="Toyoda A."/>
            <person name="Nozaki H."/>
        </authorList>
    </citation>
    <scope>NUCLEOTIDE SEQUENCE</scope>
    <source>
        <strain evidence="1">NIES-3786</strain>
    </source>
</reference>
<dbReference type="EMBL" id="BNCP01000004">
    <property type="protein sequence ID" value="GIL73159.1"/>
    <property type="molecule type" value="Genomic_DNA"/>
</dbReference>
<dbReference type="Proteomes" id="UP000747110">
    <property type="component" value="Unassembled WGS sequence"/>
</dbReference>
<accession>A0A8J4C203</accession>
<protein>
    <submittedName>
        <fullName evidence="1">Uncharacterized protein</fullName>
    </submittedName>
</protein>
<organism evidence="1 2">
    <name type="scientific">Volvox reticuliferus</name>
    <dbReference type="NCBI Taxonomy" id="1737510"/>
    <lineage>
        <taxon>Eukaryota</taxon>
        <taxon>Viridiplantae</taxon>
        <taxon>Chlorophyta</taxon>
        <taxon>core chlorophytes</taxon>
        <taxon>Chlorophyceae</taxon>
        <taxon>CS clade</taxon>
        <taxon>Chlamydomonadales</taxon>
        <taxon>Volvocaceae</taxon>
        <taxon>Volvox</taxon>
    </lineage>
</organism>
<evidence type="ECO:0000313" key="2">
    <source>
        <dbReference type="Proteomes" id="UP000747110"/>
    </source>
</evidence>
<dbReference type="AlphaFoldDB" id="A0A8J4C203"/>
<comment type="caution">
    <text evidence="1">The sequence shown here is derived from an EMBL/GenBank/DDBJ whole genome shotgun (WGS) entry which is preliminary data.</text>
</comment>
<gene>
    <name evidence="1" type="ORF">Vretifemale_3352</name>
</gene>
<sequence>MFSGFCPSRKDYMGSSDLFEHNDMHTAVKKCYVYLGCNLRLDGTRVADVVLQAFRVVRHVKGILLVSVNVYNVRRDTSICCLSSVVHHHMKEIKPAGQIQGDGDHA</sequence>
<evidence type="ECO:0000313" key="1">
    <source>
        <dbReference type="EMBL" id="GIL73159.1"/>
    </source>
</evidence>
<name>A0A8J4C203_9CHLO</name>
<keyword evidence="2" id="KW-1185">Reference proteome</keyword>
<proteinExistence type="predicted"/>